<protein>
    <submittedName>
        <fullName evidence="1">Uncharacterized protein</fullName>
    </submittedName>
</protein>
<proteinExistence type="predicted"/>
<name>A0AA88CVX4_FICCA</name>
<dbReference type="EMBL" id="BTGU01000006">
    <property type="protein sequence ID" value="GMN36833.1"/>
    <property type="molecule type" value="Genomic_DNA"/>
</dbReference>
<evidence type="ECO:0000313" key="1">
    <source>
        <dbReference type="EMBL" id="GMN36833.1"/>
    </source>
</evidence>
<evidence type="ECO:0000313" key="2">
    <source>
        <dbReference type="Proteomes" id="UP001187192"/>
    </source>
</evidence>
<reference evidence="1" key="1">
    <citation type="submission" date="2023-07" db="EMBL/GenBank/DDBJ databases">
        <title>draft genome sequence of fig (Ficus carica).</title>
        <authorList>
            <person name="Takahashi T."/>
            <person name="Nishimura K."/>
        </authorList>
    </citation>
    <scope>NUCLEOTIDE SEQUENCE</scope>
</reference>
<keyword evidence="2" id="KW-1185">Reference proteome</keyword>
<comment type="caution">
    <text evidence="1">The sequence shown here is derived from an EMBL/GenBank/DDBJ whole genome shotgun (WGS) entry which is preliminary data.</text>
</comment>
<sequence length="76" mass="8221">MEVESGFWTRVGVGFRNYIGFQDKARGISELGLCFRTGVEVEVEFRDGGRDWDSGQGLGLGYGVGVGFQNGGQGRV</sequence>
<organism evidence="1 2">
    <name type="scientific">Ficus carica</name>
    <name type="common">Common fig</name>
    <dbReference type="NCBI Taxonomy" id="3494"/>
    <lineage>
        <taxon>Eukaryota</taxon>
        <taxon>Viridiplantae</taxon>
        <taxon>Streptophyta</taxon>
        <taxon>Embryophyta</taxon>
        <taxon>Tracheophyta</taxon>
        <taxon>Spermatophyta</taxon>
        <taxon>Magnoliopsida</taxon>
        <taxon>eudicotyledons</taxon>
        <taxon>Gunneridae</taxon>
        <taxon>Pentapetalae</taxon>
        <taxon>rosids</taxon>
        <taxon>fabids</taxon>
        <taxon>Rosales</taxon>
        <taxon>Moraceae</taxon>
        <taxon>Ficeae</taxon>
        <taxon>Ficus</taxon>
    </lineage>
</organism>
<dbReference type="Proteomes" id="UP001187192">
    <property type="component" value="Unassembled WGS sequence"/>
</dbReference>
<dbReference type="AlphaFoldDB" id="A0AA88CVX4"/>
<gene>
    <name evidence="1" type="ORF">TIFTF001_006343</name>
</gene>
<accession>A0AA88CVX4</accession>